<feature type="compositionally biased region" description="Basic and acidic residues" evidence="1">
    <location>
        <begin position="263"/>
        <end position="277"/>
    </location>
</feature>
<protein>
    <recommendedName>
        <fullName evidence="3">Peptidase M11 gametolysin domain-containing protein</fullName>
    </recommendedName>
</protein>
<dbReference type="AlphaFoldDB" id="A0A2J8A2H1"/>
<organism evidence="4 5">
    <name type="scientific">Tetrabaena socialis</name>
    <dbReference type="NCBI Taxonomy" id="47790"/>
    <lineage>
        <taxon>Eukaryota</taxon>
        <taxon>Viridiplantae</taxon>
        <taxon>Chlorophyta</taxon>
        <taxon>core chlorophytes</taxon>
        <taxon>Chlorophyceae</taxon>
        <taxon>CS clade</taxon>
        <taxon>Chlamydomonadales</taxon>
        <taxon>Tetrabaenaceae</taxon>
        <taxon>Tetrabaena</taxon>
    </lineage>
</organism>
<feature type="signal peptide" evidence="2">
    <location>
        <begin position="1"/>
        <end position="23"/>
    </location>
</feature>
<evidence type="ECO:0000313" key="4">
    <source>
        <dbReference type="EMBL" id="PNH06719.1"/>
    </source>
</evidence>
<name>A0A2J8A2H1_9CHLO</name>
<feature type="region of interest" description="Disordered" evidence="1">
    <location>
        <begin position="263"/>
        <end position="293"/>
    </location>
</feature>
<feature type="region of interest" description="Disordered" evidence="1">
    <location>
        <begin position="313"/>
        <end position="355"/>
    </location>
</feature>
<evidence type="ECO:0000256" key="2">
    <source>
        <dbReference type="SAM" id="SignalP"/>
    </source>
</evidence>
<feature type="domain" description="Peptidase M11 gametolysin" evidence="3">
    <location>
        <begin position="86"/>
        <end position="204"/>
    </location>
</feature>
<gene>
    <name evidence="4" type="ORF">TSOC_006886</name>
</gene>
<keyword evidence="5" id="KW-1185">Reference proteome</keyword>
<proteinExistence type="predicted"/>
<accession>A0A2J8A2H1</accession>
<dbReference type="Pfam" id="PF05548">
    <property type="entry name" value="Peptidase_M11"/>
    <property type="match status" value="1"/>
</dbReference>
<feature type="compositionally biased region" description="Low complexity" evidence="1">
    <location>
        <begin position="317"/>
        <end position="347"/>
    </location>
</feature>
<evidence type="ECO:0000313" key="5">
    <source>
        <dbReference type="Proteomes" id="UP000236333"/>
    </source>
</evidence>
<evidence type="ECO:0000256" key="1">
    <source>
        <dbReference type="SAM" id="MobiDB-lite"/>
    </source>
</evidence>
<keyword evidence="2" id="KW-0732">Signal</keyword>
<dbReference type="Proteomes" id="UP000236333">
    <property type="component" value="Unassembled WGS sequence"/>
</dbReference>
<dbReference type="InterPro" id="IPR008752">
    <property type="entry name" value="Peptidase_M11"/>
</dbReference>
<feature type="chain" id="PRO_5014443523" description="Peptidase M11 gametolysin domain-containing protein" evidence="2">
    <location>
        <begin position="24"/>
        <end position="355"/>
    </location>
</feature>
<reference evidence="4 5" key="1">
    <citation type="journal article" date="2017" name="Mol. Biol. Evol.">
        <title>The 4-celled Tetrabaena socialis nuclear genome reveals the essential components for genetic control of cell number at the origin of multicellularity in the volvocine lineage.</title>
        <authorList>
            <person name="Featherston J."/>
            <person name="Arakaki Y."/>
            <person name="Hanschen E.R."/>
            <person name="Ferris P.J."/>
            <person name="Michod R.E."/>
            <person name="Olson B.J.S.C."/>
            <person name="Nozaki H."/>
            <person name="Durand P.M."/>
        </authorList>
    </citation>
    <scope>NUCLEOTIDE SEQUENCE [LARGE SCALE GENOMIC DNA]</scope>
    <source>
        <strain evidence="4 5">NIES-571</strain>
    </source>
</reference>
<comment type="caution">
    <text evidence="4">The sequence shown here is derived from an EMBL/GenBank/DDBJ whole genome shotgun (WGS) entry which is preliminary data.</text>
</comment>
<evidence type="ECO:0000259" key="3">
    <source>
        <dbReference type="Pfam" id="PF05548"/>
    </source>
</evidence>
<dbReference type="EMBL" id="PGGS01000219">
    <property type="protein sequence ID" value="PNH06719.1"/>
    <property type="molecule type" value="Genomic_DNA"/>
</dbReference>
<dbReference type="OrthoDB" id="539369at2759"/>
<sequence length="355" mass="37903">MGSPVSVVLCLVVACVLATEAWAGDVAGARRQQLVTVRLPRQQPDHDVIATVAEARETQSKRRLKTSALSTLDLPTDARWQAPPLRVIIFITNMCDKGGGAATKQEDVWRMLRDGNINLADYYDTCSYGKATIDVERSLVVGPITLPCSGTTSGGSGAKPEPWTVTSCHDNNPFGWFNWAEQYTVKTMGVNLTVFNHRIMIMPKLHQNFQVAGGTHAVVAAAAAEGRRYALIGVCVRTGDDDFEVNCADGLDDDCDGLVDMKDPDCRRPPNKNDRAARPPPVGRGTADDGDNVTPGLIYEGLLHRVVLVASGRPTPSAVSSSGSSKDASGGSGSVEEVAAAKSAKVASGRRRMLR</sequence>